<evidence type="ECO:0000256" key="5">
    <source>
        <dbReference type="ARBA" id="ARBA00035198"/>
    </source>
</evidence>
<evidence type="ECO:0000313" key="9">
    <source>
        <dbReference type="EMBL" id="HGW29324.1"/>
    </source>
</evidence>
<evidence type="ECO:0000256" key="3">
    <source>
        <dbReference type="ARBA" id="ARBA00022980"/>
    </source>
</evidence>
<evidence type="ECO:0000256" key="1">
    <source>
        <dbReference type="ARBA" id="ARBA00008931"/>
    </source>
</evidence>
<dbReference type="GO" id="GO:0006412">
    <property type="term" value="P:translation"/>
    <property type="evidence" value="ECO:0007669"/>
    <property type="project" value="UniProtKB-UniRule"/>
</dbReference>
<comment type="caution">
    <text evidence="9">The sequence shown here is derived from an EMBL/GenBank/DDBJ whole genome shotgun (WGS) entry which is preliminary data.</text>
</comment>
<comment type="similarity">
    <text evidence="1 6 7">Belongs to the universal ribosomal protein uL16 family.</text>
</comment>
<dbReference type="Gene3D" id="3.90.1170.10">
    <property type="entry name" value="Ribosomal protein L10e/L16"/>
    <property type="match status" value="1"/>
</dbReference>
<proteinExistence type="inferred from homology"/>
<dbReference type="FunFam" id="3.90.1170.10:FF:000001">
    <property type="entry name" value="50S ribosomal protein L16"/>
    <property type="match status" value="1"/>
</dbReference>
<dbReference type="CDD" id="cd01433">
    <property type="entry name" value="Ribosomal_L16_L10e"/>
    <property type="match status" value="1"/>
</dbReference>
<keyword evidence="4 6" id="KW-0687">Ribonucleoprotein</keyword>
<organism evidence="9">
    <name type="scientific">candidate division WWE3 bacterium</name>
    <dbReference type="NCBI Taxonomy" id="2053526"/>
    <lineage>
        <taxon>Bacteria</taxon>
        <taxon>Katanobacteria</taxon>
    </lineage>
</organism>
<dbReference type="GO" id="GO:0005840">
    <property type="term" value="C:ribosome"/>
    <property type="evidence" value="ECO:0007669"/>
    <property type="project" value="UniProtKB-KW"/>
</dbReference>
<evidence type="ECO:0000256" key="8">
    <source>
        <dbReference type="RuleBase" id="RU004414"/>
    </source>
</evidence>
<reference evidence="9" key="1">
    <citation type="journal article" date="2020" name="mSystems">
        <title>Genome- and Community-Level Interaction Insights into Carbon Utilization and Element Cycling Functions of Hydrothermarchaeota in Hydrothermal Sediment.</title>
        <authorList>
            <person name="Zhou Z."/>
            <person name="Liu Y."/>
            <person name="Xu W."/>
            <person name="Pan J."/>
            <person name="Luo Z.H."/>
            <person name="Li M."/>
        </authorList>
    </citation>
    <scope>NUCLEOTIDE SEQUENCE [LARGE SCALE GENOMIC DNA]</scope>
    <source>
        <strain evidence="9">SpSt-417</strain>
    </source>
</reference>
<keyword evidence="2 6" id="KW-0820">tRNA-binding</keyword>
<dbReference type="PANTHER" id="PTHR12220">
    <property type="entry name" value="50S/60S RIBOSOMAL PROTEIN L16"/>
    <property type="match status" value="1"/>
</dbReference>
<sequence>MLLPSRTKFRYSMRRTNKGLATRGYKIAYGDFALKSEERGELTSRQIEAARKAIAHKTKRGGKLWIRIFPHKPISKKPAETRMGGGKSPVDHYAALIKPGTIIMELGGLSEELAKEAFRRASDKLPLKTKFISWDRDV</sequence>
<evidence type="ECO:0000256" key="6">
    <source>
        <dbReference type="HAMAP-Rule" id="MF_01342"/>
    </source>
</evidence>
<dbReference type="GO" id="GO:0000049">
    <property type="term" value="F:tRNA binding"/>
    <property type="evidence" value="ECO:0007669"/>
    <property type="project" value="UniProtKB-KW"/>
</dbReference>
<protein>
    <recommendedName>
        <fullName evidence="5 6">Large ribosomal subunit protein uL16</fullName>
    </recommendedName>
</protein>
<keyword evidence="6 8" id="KW-0694">RNA-binding</keyword>
<accession>A0A7C4TKW5</accession>
<name>A0A7C4TKW5_UNCKA</name>
<dbReference type="InterPro" id="IPR000114">
    <property type="entry name" value="Ribosomal_uL16_bact-type"/>
</dbReference>
<evidence type="ECO:0000256" key="7">
    <source>
        <dbReference type="RuleBase" id="RU004413"/>
    </source>
</evidence>
<dbReference type="GO" id="GO:0003735">
    <property type="term" value="F:structural constituent of ribosome"/>
    <property type="evidence" value="ECO:0007669"/>
    <property type="project" value="InterPro"/>
</dbReference>
<dbReference type="InterPro" id="IPR020798">
    <property type="entry name" value="Ribosomal_uL16_CS"/>
</dbReference>
<dbReference type="GO" id="GO:1990904">
    <property type="term" value="C:ribonucleoprotein complex"/>
    <property type="evidence" value="ECO:0007669"/>
    <property type="project" value="UniProtKB-KW"/>
</dbReference>
<dbReference type="NCBIfam" id="TIGR01164">
    <property type="entry name" value="rplP_bact"/>
    <property type="match status" value="1"/>
</dbReference>
<dbReference type="PROSITE" id="PS00586">
    <property type="entry name" value="RIBOSOMAL_L16_1"/>
    <property type="match status" value="1"/>
</dbReference>
<keyword evidence="6 8" id="KW-0699">rRNA-binding</keyword>
<keyword evidence="3 6" id="KW-0689">Ribosomal protein</keyword>
<evidence type="ECO:0000256" key="4">
    <source>
        <dbReference type="ARBA" id="ARBA00023274"/>
    </source>
</evidence>
<dbReference type="EMBL" id="DSRT01000006">
    <property type="protein sequence ID" value="HGW29324.1"/>
    <property type="molecule type" value="Genomic_DNA"/>
</dbReference>
<comment type="subunit">
    <text evidence="6 8">Part of the 50S ribosomal subunit.</text>
</comment>
<dbReference type="HAMAP" id="MF_01342">
    <property type="entry name" value="Ribosomal_uL16"/>
    <property type="match status" value="1"/>
</dbReference>
<dbReference type="Pfam" id="PF00252">
    <property type="entry name" value="Ribosomal_L16"/>
    <property type="match status" value="1"/>
</dbReference>
<comment type="function">
    <text evidence="6 8">Binds 23S rRNA and is also seen to make contacts with the A and possibly P site tRNAs.</text>
</comment>
<dbReference type="InterPro" id="IPR016180">
    <property type="entry name" value="Ribosomal_uL16_dom"/>
</dbReference>
<gene>
    <name evidence="6" type="primary">rplP</name>
    <name evidence="9" type="ORF">ENR63_00125</name>
</gene>
<dbReference type="InterPro" id="IPR047873">
    <property type="entry name" value="Ribosomal_uL16"/>
</dbReference>
<dbReference type="GO" id="GO:0019843">
    <property type="term" value="F:rRNA binding"/>
    <property type="evidence" value="ECO:0007669"/>
    <property type="project" value="UniProtKB-UniRule"/>
</dbReference>
<dbReference type="PRINTS" id="PR00060">
    <property type="entry name" value="RIBOSOMALL16"/>
</dbReference>
<evidence type="ECO:0000256" key="2">
    <source>
        <dbReference type="ARBA" id="ARBA00022555"/>
    </source>
</evidence>
<dbReference type="PANTHER" id="PTHR12220:SF13">
    <property type="entry name" value="LARGE RIBOSOMAL SUBUNIT PROTEIN UL16M"/>
    <property type="match status" value="1"/>
</dbReference>
<dbReference type="SUPFAM" id="SSF54686">
    <property type="entry name" value="Ribosomal protein L16p/L10e"/>
    <property type="match status" value="1"/>
</dbReference>
<dbReference type="AlphaFoldDB" id="A0A7C4TKW5"/>
<dbReference type="InterPro" id="IPR036920">
    <property type="entry name" value="Ribosomal_uL16_sf"/>
</dbReference>